<accession>A0A067QUM6</accession>
<evidence type="ECO:0000313" key="3">
    <source>
        <dbReference type="EMBL" id="KDR13862.1"/>
    </source>
</evidence>
<feature type="region of interest" description="Disordered" evidence="1">
    <location>
        <begin position="375"/>
        <end position="395"/>
    </location>
</feature>
<proteinExistence type="predicted"/>
<evidence type="ECO:0000256" key="1">
    <source>
        <dbReference type="SAM" id="MobiDB-lite"/>
    </source>
</evidence>
<gene>
    <name evidence="3" type="ORF">L798_12150</name>
</gene>
<dbReference type="Gene3D" id="3.30.420.10">
    <property type="entry name" value="Ribonuclease H-like superfamily/Ribonuclease H"/>
    <property type="match status" value="1"/>
</dbReference>
<protein>
    <submittedName>
        <fullName evidence="3">Exonuclease 3'-5' domain-containing protein 1</fullName>
    </submittedName>
</protein>
<dbReference type="InParanoid" id="A0A067QUM6"/>
<feature type="compositionally biased region" description="Polar residues" evidence="1">
    <location>
        <begin position="385"/>
        <end position="395"/>
    </location>
</feature>
<keyword evidence="3" id="KW-0378">Hydrolase</keyword>
<evidence type="ECO:0000259" key="2">
    <source>
        <dbReference type="Pfam" id="PF01612"/>
    </source>
</evidence>
<organism evidence="3 4">
    <name type="scientific">Zootermopsis nevadensis</name>
    <name type="common">Dampwood termite</name>
    <dbReference type="NCBI Taxonomy" id="136037"/>
    <lineage>
        <taxon>Eukaryota</taxon>
        <taxon>Metazoa</taxon>
        <taxon>Ecdysozoa</taxon>
        <taxon>Arthropoda</taxon>
        <taxon>Hexapoda</taxon>
        <taxon>Insecta</taxon>
        <taxon>Pterygota</taxon>
        <taxon>Neoptera</taxon>
        <taxon>Polyneoptera</taxon>
        <taxon>Dictyoptera</taxon>
        <taxon>Blattodea</taxon>
        <taxon>Blattoidea</taxon>
        <taxon>Termitoidae</taxon>
        <taxon>Termopsidae</taxon>
        <taxon>Zootermopsis</taxon>
    </lineage>
</organism>
<dbReference type="SUPFAM" id="SSF53098">
    <property type="entry name" value="Ribonuclease H-like"/>
    <property type="match status" value="1"/>
</dbReference>
<dbReference type="InterPro" id="IPR036397">
    <property type="entry name" value="RNaseH_sf"/>
</dbReference>
<dbReference type="GO" id="GO:1990923">
    <property type="term" value="C:PET complex"/>
    <property type="evidence" value="ECO:0007669"/>
    <property type="project" value="TreeGrafter"/>
</dbReference>
<dbReference type="OMA" id="CHEEPIT"/>
<reference evidence="3 4" key="1">
    <citation type="journal article" date="2014" name="Nat. Commun.">
        <title>Molecular traces of alternative social organization in a termite genome.</title>
        <authorList>
            <person name="Terrapon N."/>
            <person name="Li C."/>
            <person name="Robertson H.M."/>
            <person name="Ji L."/>
            <person name="Meng X."/>
            <person name="Booth W."/>
            <person name="Chen Z."/>
            <person name="Childers C.P."/>
            <person name="Glastad K.M."/>
            <person name="Gokhale K."/>
            <person name="Gowin J."/>
            <person name="Gronenberg W."/>
            <person name="Hermansen R.A."/>
            <person name="Hu H."/>
            <person name="Hunt B.G."/>
            <person name="Huylmans A.K."/>
            <person name="Khalil S.M."/>
            <person name="Mitchell R.D."/>
            <person name="Munoz-Torres M.C."/>
            <person name="Mustard J.A."/>
            <person name="Pan H."/>
            <person name="Reese J.T."/>
            <person name="Scharf M.E."/>
            <person name="Sun F."/>
            <person name="Vogel H."/>
            <person name="Xiao J."/>
            <person name="Yang W."/>
            <person name="Yang Z."/>
            <person name="Yang Z."/>
            <person name="Zhou J."/>
            <person name="Zhu J."/>
            <person name="Brent C.S."/>
            <person name="Elsik C.G."/>
            <person name="Goodisman M.A."/>
            <person name="Liberles D.A."/>
            <person name="Roe R.M."/>
            <person name="Vargo E.L."/>
            <person name="Vilcinskas A."/>
            <person name="Wang J."/>
            <person name="Bornberg-Bauer E."/>
            <person name="Korb J."/>
            <person name="Zhang G."/>
            <person name="Liebig J."/>
        </authorList>
    </citation>
    <scope>NUCLEOTIDE SEQUENCE [LARGE SCALE GENOMIC DNA]</scope>
    <source>
        <tissue evidence="3">Whole organism</tissue>
    </source>
</reference>
<dbReference type="eggNOG" id="KOG2405">
    <property type="taxonomic scope" value="Eukaryota"/>
</dbReference>
<dbReference type="AlphaFoldDB" id="A0A067QUM6"/>
<dbReference type="PANTHER" id="PTHR46628:SF1">
    <property type="entry name" value="PIRNA BIOGENESIS PROTEIN EXD1"/>
    <property type="match status" value="1"/>
</dbReference>
<dbReference type="PANTHER" id="PTHR46628">
    <property type="entry name" value="PIRNA BIOGENESIS PROTEIN EXD1"/>
    <property type="match status" value="1"/>
</dbReference>
<feature type="domain" description="3'-5' exonuclease" evidence="2">
    <location>
        <begin position="155"/>
        <end position="330"/>
    </location>
</feature>
<dbReference type="Pfam" id="PF01612">
    <property type="entry name" value="DNA_pol_A_exo1"/>
    <property type="match status" value="1"/>
</dbReference>
<dbReference type="Proteomes" id="UP000027135">
    <property type="component" value="Unassembled WGS sequence"/>
</dbReference>
<keyword evidence="3" id="KW-0269">Exonuclease</keyword>
<sequence>MDEDYSKGQRLFIETVTGTVEGVFHSKDPGHNKLTLNKVILHPSGRKIQGLYHYYRNEIISVRVLEPGSYPGVNKENEAAGNWNLMRKVQPPVHADKVPGKVTSSDVVMNSRPGYGHSRKAAMNRRKLSAEEYDTMNKLVQNHVLIDRMGDVFKKAVRDIKAEATVGLSVEGTMFGRCSKLSLISIATPSHAFLFDIFTIGDAAFDNGLRDILEAKDIEKVIHNCRLVSDCLHHQHHVTICSIFDTQVADLMVTQQQYGQFPRTVCSLPQCLTQYLHLPNNLLYYPKIREGYILLDSLQWNKRPLPIELISAAVKNSVFLVQLRNKMCDEMMKPFRQCVNVFLSVVRDADPQEASEHQASDALVPLELLALNDQPRKAVEDQKTPQDSVSDQAAS</sequence>
<dbReference type="EMBL" id="KK852917">
    <property type="protein sequence ID" value="KDR13862.1"/>
    <property type="molecule type" value="Genomic_DNA"/>
</dbReference>
<dbReference type="STRING" id="136037.A0A067QUM6"/>
<dbReference type="FunCoup" id="A0A067QUM6">
    <property type="interactions" value="3"/>
</dbReference>
<dbReference type="GO" id="GO:0034587">
    <property type="term" value="P:piRNA processing"/>
    <property type="evidence" value="ECO:0007669"/>
    <property type="project" value="TreeGrafter"/>
</dbReference>
<feature type="compositionally biased region" description="Basic and acidic residues" evidence="1">
    <location>
        <begin position="375"/>
        <end position="384"/>
    </location>
</feature>
<keyword evidence="4" id="KW-1185">Reference proteome</keyword>
<keyword evidence="3" id="KW-0540">Nuclease</keyword>
<feature type="region of interest" description="Disordered" evidence="1">
    <location>
        <begin position="100"/>
        <end position="123"/>
    </location>
</feature>
<dbReference type="InterPro" id="IPR012337">
    <property type="entry name" value="RNaseH-like_sf"/>
</dbReference>
<dbReference type="InterPro" id="IPR052144">
    <property type="entry name" value="piRNA_biogenesis_EXD1"/>
</dbReference>
<dbReference type="GO" id="GO:0003676">
    <property type="term" value="F:nucleic acid binding"/>
    <property type="evidence" value="ECO:0007669"/>
    <property type="project" value="InterPro"/>
</dbReference>
<dbReference type="GO" id="GO:0008408">
    <property type="term" value="F:3'-5' exonuclease activity"/>
    <property type="evidence" value="ECO:0007669"/>
    <property type="project" value="InterPro"/>
</dbReference>
<dbReference type="InterPro" id="IPR002562">
    <property type="entry name" value="3'-5'_exonuclease_dom"/>
</dbReference>
<evidence type="ECO:0000313" key="4">
    <source>
        <dbReference type="Proteomes" id="UP000027135"/>
    </source>
</evidence>
<name>A0A067QUM6_ZOONE</name>
<dbReference type="OrthoDB" id="26838at2759"/>